<evidence type="ECO:0008006" key="3">
    <source>
        <dbReference type="Google" id="ProtNLM"/>
    </source>
</evidence>
<evidence type="ECO:0000313" key="2">
    <source>
        <dbReference type="EMBL" id="SUZ73289.1"/>
    </source>
</evidence>
<dbReference type="AlphaFoldDB" id="A0A381Q4P2"/>
<evidence type="ECO:0000256" key="1">
    <source>
        <dbReference type="ARBA" id="ARBA00023235"/>
    </source>
</evidence>
<dbReference type="InterPro" id="IPR024203">
    <property type="entry name" value="Deoxy-glucuronate_isom_IolB"/>
</dbReference>
<dbReference type="Pfam" id="PF04962">
    <property type="entry name" value="KduI"/>
    <property type="match status" value="1"/>
</dbReference>
<sequence length="255" mass="29521">MSLITQFRDKDFIKGFNHYNGVFEKTGLYFDILLMEENDRIEICEPENEIAVLIINGAGNIEYNNSTSTFNRNNWIEHDPTVVHLGPNERAIISATTLTKAAILKTPNSNMFKGMIYTPEDIDTEHRGKDQLDNTCYRLVRLAFDRTIAPPQSKLVIGEVLNFPGKWSSYPPHHHSQPEIYYYEFSPQWGYGHGELGEDVYKIKHGDILPITDNRVHSQTAAPGFHMYYLWSIRHPDENPYDGFTYIKPFEKMLD</sequence>
<dbReference type="PANTHER" id="PTHR39193">
    <property type="entry name" value="5-DEOXY-GLUCURONATE ISOMERASE"/>
    <property type="match status" value="1"/>
</dbReference>
<dbReference type="GO" id="GO:0019310">
    <property type="term" value="P:inositol catabolic process"/>
    <property type="evidence" value="ECO:0007669"/>
    <property type="project" value="InterPro"/>
</dbReference>
<protein>
    <recommendedName>
        <fullName evidence="3">5-deoxy-glucuronate isomerase</fullName>
    </recommendedName>
</protein>
<dbReference type="Gene3D" id="2.60.120.10">
    <property type="entry name" value="Jelly Rolls"/>
    <property type="match status" value="1"/>
</dbReference>
<dbReference type="GO" id="GO:0008880">
    <property type="term" value="F:glucuronate isomerase activity"/>
    <property type="evidence" value="ECO:0007669"/>
    <property type="project" value="InterPro"/>
</dbReference>
<dbReference type="InterPro" id="IPR021120">
    <property type="entry name" value="KduI/IolB_isomerase"/>
</dbReference>
<organism evidence="2">
    <name type="scientific">marine metagenome</name>
    <dbReference type="NCBI Taxonomy" id="408172"/>
    <lineage>
        <taxon>unclassified sequences</taxon>
        <taxon>metagenomes</taxon>
        <taxon>ecological metagenomes</taxon>
    </lineage>
</organism>
<reference evidence="2" key="1">
    <citation type="submission" date="2018-05" db="EMBL/GenBank/DDBJ databases">
        <authorList>
            <person name="Lanie J.A."/>
            <person name="Ng W.-L."/>
            <person name="Kazmierczak K.M."/>
            <person name="Andrzejewski T.M."/>
            <person name="Davidsen T.M."/>
            <person name="Wayne K.J."/>
            <person name="Tettelin H."/>
            <person name="Glass J.I."/>
            <person name="Rusch D."/>
            <person name="Podicherti R."/>
            <person name="Tsui H.-C.T."/>
            <person name="Winkler M.E."/>
        </authorList>
    </citation>
    <scope>NUCLEOTIDE SEQUENCE</scope>
</reference>
<dbReference type="SUPFAM" id="SSF51182">
    <property type="entry name" value="RmlC-like cupins"/>
    <property type="match status" value="1"/>
</dbReference>
<gene>
    <name evidence="2" type="ORF">METZ01_LOCUS26143</name>
</gene>
<name>A0A381Q4P2_9ZZZZ</name>
<keyword evidence="1" id="KW-0413">Isomerase</keyword>
<dbReference type="InterPro" id="IPR011051">
    <property type="entry name" value="RmlC_Cupin_sf"/>
</dbReference>
<dbReference type="EMBL" id="UINC01001174">
    <property type="protein sequence ID" value="SUZ73289.1"/>
    <property type="molecule type" value="Genomic_DNA"/>
</dbReference>
<accession>A0A381Q4P2</accession>
<dbReference type="InterPro" id="IPR014710">
    <property type="entry name" value="RmlC-like_jellyroll"/>
</dbReference>
<dbReference type="PANTHER" id="PTHR39193:SF1">
    <property type="entry name" value="5-DEOXY-GLUCURONATE ISOMERASE"/>
    <property type="match status" value="1"/>
</dbReference>
<proteinExistence type="predicted"/>